<reference evidence="1" key="1">
    <citation type="submission" date="2015-06" db="UniProtKB">
        <authorList>
            <consortium name="EnsemblPlants"/>
        </authorList>
    </citation>
    <scope>IDENTIFICATION</scope>
</reference>
<name>I1PN14_ORYGL</name>
<keyword evidence="2" id="KW-1185">Reference proteome</keyword>
<proteinExistence type="predicted"/>
<reference evidence="1 2" key="2">
    <citation type="submission" date="2018-04" db="EMBL/GenBank/DDBJ databases">
        <title>OglaRS2 (Oryza glaberrima Reference Sequence Version 2).</title>
        <authorList>
            <person name="Zhang J."/>
            <person name="Kudrna D."/>
            <person name="Lee S."/>
            <person name="Talag J."/>
            <person name="Rajasekar S."/>
            <person name="Wing R.A."/>
        </authorList>
    </citation>
    <scope>NUCLEOTIDE SEQUENCE [LARGE SCALE GENOMIC DNA]</scope>
    <source>
        <strain evidence="1 2">cv. IRGC 96717</strain>
    </source>
</reference>
<dbReference type="AlphaFoldDB" id="I1PN14"/>
<accession>I1PN14</accession>
<dbReference type="Gramene" id="ORGLA04G0158300.1">
    <property type="protein sequence ID" value="ORGLA04G0158300.1"/>
    <property type="gene ID" value="ORGLA04G0158300"/>
</dbReference>
<organism evidence="1 2">
    <name type="scientific">Oryza glaberrima</name>
    <name type="common">African rice</name>
    <dbReference type="NCBI Taxonomy" id="4538"/>
    <lineage>
        <taxon>Eukaryota</taxon>
        <taxon>Viridiplantae</taxon>
        <taxon>Streptophyta</taxon>
        <taxon>Embryophyta</taxon>
        <taxon>Tracheophyta</taxon>
        <taxon>Spermatophyta</taxon>
        <taxon>Magnoliopsida</taxon>
        <taxon>Liliopsida</taxon>
        <taxon>Poales</taxon>
        <taxon>Poaceae</taxon>
        <taxon>BOP clade</taxon>
        <taxon>Oryzoideae</taxon>
        <taxon>Oryzeae</taxon>
        <taxon>Oryzinae</taxon>
        <taxon>Oryza</taxon>
    </lineage>
</organism>
<protein>
    <submittedName>
        <fullName evidence="1">Uncharacterized protein</fullName>
    </submittedName>
</protein>
<dbReference type="EnsemblPlants" id="ORGLA04G0158300.1">
    <property type="protein sequence ID" value="ORGLA04G0158300.1"/>
    <property type="gene ID" value="ORGLA04G0158300"/>
</dbReference>
<sequence>MEDNPHLHKTRRGDDSSYLIPFKELVLTISPPNRIKRFCVVTKQGLNVPTASLSYLSPPLTETDGQGRRDAAGYSNTYCAKNDKDISVGLLMIAPVKGRAAEEGKRKKQLSEELKIVCPTSAGEDLDDVAAVLLLRAGEVPGKRRDIGEVRGDITGEALTTCDTLVEEVVRLHLRVLDAKHERGDLALLSSPRSC</sequence>
<dbReference type="HOGENOM" id="CLU_1398308_0_0_1"/>
<evidence type="ECO:0000313" key="2">
    <source>
        <dbReference type="Proteomes" id="UP000007306"/>
    </source>
</evidence>
<dbReference type="Proteomes" id="UP000007306">
    <property type="component" value="Chromosome 4"/>
</dbReference>
<dbReference type="OMA" id="ERISTMW"/>
<evidence type="ECO:0000313" key="1">
    <source>
        <dbReference type="EnsemblPlants" id="ORGLA04G0158300.1"/>
    </source>
</evidence>